<name>A0ABU5L7P4_9RICK</name>
<feature type="transmembrane region" description="Helical" evidence="1">
    <location>
        <begin position="127"/>
        <end position="147"/>
    </location>
</feature>
<dbReference type="EMBL" id="JARGYT010000022">
    <property type="protein sequence ID" value="MDZ5762141.1"/>
    <property type="molecule type" value="Genomic_DNA"/>
</dbReference>
<comment type="caution">
    <text evidence="2">The sequence shown here is derived from an EMBL/GenBank/DDBJ whole genome shotgun (WGS) entry which is preliminary data.</text>
</comment>
<keyword evidence="3" id="KW-1185">Reference proteome</keyword>
<feature type="transmembrane region" description="Helical" evidence="1">
    <location>
        <begin position="56"/>
        <end position="73"/>
    </location>
</feature>
<dbReference type="Proteomes" id="UP001293791">
    <property type="component" value="Unassembled WGS sequence"/>
</dbReference>
<feature type="transmembrane region" description="Helical" evidence="1">
    <location>
        <begin position="25"/>
        <end position="44"/>
    </location>
</feature>
<evidence type="ECO:0000313" key="3">
    <source>
        <dbReference type="Proteomes" id="UP001293791"/>
    </source>
</evidence>
<keyword evidence="1" id="KW-0472">Membrane</keyword>
<keyword evidence="1" id="KW-1133">Transmembrane helix</keyword>
<accession>A0ABU5L7P4</accession>
<proteinExistence type="predicted"/>
<keyword evidence="1" id="KW-0812">Transmembrane</keyword>
<protein>
    <submittedName>
        <fullName evidence="2">Uncharacterized protein</fullName>
    </submittedName>
</protein>
<reference evidence="2 3" key="1">
    <citation type="submission" date="2023-02" db="EMBL/GenBank/DDBJ databases">
        <title>Host association and intracellularity evolved multiple times independently in the Rickettsiales.</title>
        <authorList>
            <person name="Castelli M."/>
            <person name="Nardi T."/>
            <person name="Gammuto L."/>
            <person name="Bellinzona G."/>
            <person name="Sabaneyeva E."/>
            <person name="Potekhin A."/>
            <person name="Serra V."/>
            <person name="Petroni G."/>
            <person name="Sassera D."/>
        </authorList>
    </citation>
    <scope>NUCLEOTIDE SEQUENCE [LARGE SCALE GENOMIC DNA]</scope>
    <source>
        <strain evidence="2 3">BOD18</strain>
    </source>
</reference>
<gene>
    <name evidence="2" type="ORF">Cyrtocomes_00512</name>
</gene>
<evidence type="ECO:0000256" key="1">
    <source>
        <dbReference type="SAM" id="Phobius"/>
    </source>
</evidence>
<sequence length="188" mass="20874">MLVCASVYLASLVIKEIGGGALLDALLVPIFFAGLLLYLNNELLNILYVCVRGKRHVFTIFPIIILILTWYSNCKNMPNILESWLQICDIDNAAPITKCIGSQICDILSNGIKCLNDNNQGKASADIWKVALVIILMICVLCILLGLGKLLKCILYKPLGLDKCLECLCKNIRNLHQNLLKLINTMIN</sequence>
<organism evidence="2 3">
    <name type="scientific">Candidatus Cyrtobacter comes</name>
    <dbReference type="NCBI Taxonomy" id="675776"/>
    <lineage>
        <taxon>Bacteria</taxon>
        <taxon>Pseudomonadati</taxon>
        <taxon>Pseudomonadota</taxon>
        <taxon>Alphaproteobacteria</taxon>
        <taxon>Rickettsiales</taxon>
        <taxon>Candidatus Midichloriaceae</taxon>
        <taxon>Candidatus Cyrtobacter</taxon>
    </lineage>
</organism>
<evidence type="ECO:0000313" key="2">
    <source>
        <dbReference type="EMBL" id="MDZ5762141.1"/>
    </source>
</evidence>